<keyword evidence="2" id="KW-1185">Reference proteome</keyword>
<dbReference type="EMBL" id="JANJQO010003057">
    <property type="protein sequence ID" value="KAJ2965276.1"/>
    <property type="molecule type" value="Genomic_DNA"/>
</dbReference>
<protein>
    <submittedName>
        <fullName evidence="1">Uncharacterized protein</fullName>
    </submittedName>
</protein>
<sequence>MVLSNILELLLSSCSQIRKLGVKLFPSQNEVHGRKPNVVEWAFSGTYDPDTVVLIDASNTERTLSKREVVQLVTRLAGAFKPESVVCLHLPNDILYPVLVLAILASGCQWTGPNTSYKPYELDHHLRSSRATYVVTSAEHLESMEKVTASLDADVEIILFSDILKHSIEPKLQNLGYRTLHDLAKLHIPINTLTPLNQRLERVHPQAPATLMSTSGTTGFPKMADRSHEALVTESASDEQYDANQSYAIRRLFWISYIFHEAL</sequence>
<dbReference type="Proteomes" id="UP001143910">
    <property type="component" value="Unassembled WGS sequence"/>
</dbReference>
<organism evidence="1 2">
    <name type="scientific">Zarea fungicola</name>
    <dbReference type="NCBI Taxonomy" id="93591"/>
    <lineage>
        <taxon>Eukaryota</taxon>
        <taxon>Fungi</taxon>
        <taxon>Dikarya</taxon>
        <taxon>Ascomycota</taxon>
        <taxon>Pezizomycotina</taxon>
        <taxon>Sordariomycetes</taxon>
        <taxon>Hypocreomycetidae</taxon>
        <taxon>Hypocreales</taxon>
        <taxon>Cordycipitaceae</taxon>
        <taxon>Zarea</taxon>
    </lineage>
</organism>
<gene>
    <name evidence="1" type="ORF">NQ176_g10691</name>
</gene>
<accession>A0ACC1MG82</accession>
<name>A0ACC1MG82_9HYPO</name>
<comment type="caution">
    <text evidence="1">The sequence shown here is derived from an EMBL/GenBank/DDBJ whole genome shotgun (WGS) entry which is preliminary data.</text>
</comment>
<evidence type="ECO:0000313" key="1">
    <source>
        <dbReference type="EMBL" id="KAJ2965276.1"/>
    </source>
</evidence>
<evidence type="ECO:0000313" key="2">
    <source>
        <dbReference type="Proteomes" id="UP001143910"/>
    </source>
</evidence>
<reference evidence="1" key="1">
    <citation type="submission" date="2022-08" db="EMBL/GenBank/DDBJ databases">
        <title>Genome Sequence of Lecanicillium fungicola.</title>
        <authorList>
            <person name="Buettner E."/>
        </authorList>
    </citation>
    <scope>NUCLEOTIDE SEQUENCE</scope>
    <source>
        <strain evidence="1">Babe33</strain>
    </source>
</reference>
<proteinExistence type="predicted"/>